<accession>A0AAN8S4P8</accession>
<protein>
    <recommendedName>
        <fullName evidence="2">HTH psq-type domain-containing protein</fullName>
    </recommendedName>
</protein>
<dbReference type="GO" id="GO:0003677">
    <property type="term" value="F:DNA binding"/>
    <property type="evidence" value="ECO:0007669"/>
    <property type="project" value="InterPro"/>
</dbReference>
<dbReference type="Proteomes" id="UP001372834">
    <property type="component" value="Unassembled WGS sequence"/>
</dbReference>
<evidence type="ECO:0000259" key="2">
    <source>
        <dbReference type="Pfam" id="PF05225"/>
    </source>
</evidence>
<dbReference type="EMBL" id="JAWJWE010000036">
    <property type="protein sequence ID" value="KAK6628552.1"/>
    <property type="molecule type" value="Genomic_DNA"/>
</dbReference>
<dbReference type="GO" id="GO:0005634">
    <property type="term" value="C:nucleus"/>
    <property type="evidence" value="ECO:0007669"/>
    <property type="project" value="UniProtKB-SubCell"/>
</dbReference>
<feature type="domain" description="HTH psq-type" evidence="2">
    <location>
        <begin position="57"/>
        <end position="90"/>
    </location>
</feature>
<gene>
    <name evidence="3" type="ORF">RUM43_002367</name>
</gene>
<dbReference type="InterPro" id="IPR007889">
    <property type="entry name" value="HTH_Psq"/>
</dbReference>
<evidence type="ECO:0000313" key="3">
    <source>
        <dbReference type="EMBL" id="KAK6628552.1"/>
    </source>
</evidence>
<proteinExistence type="predicted"/>
<dbReference type="AlphaFoldDB" id="A0AAN8S4P8"/>
<dbReference type="Pfam" id="PF05225">
    <property type="entry name" value="HTH_psq"/>
    <property type="match status" value="1"/>
</dbReference>
<evidence type="ECO:0000313" key="4">
    <source>
        <dbReference type="Proteomes" id="UP001372834"/>
    </source>
</evidence>
<comment type="subcellular location">
    <subcellularLocation>
        <location evidence="1">Nucleus</location>
    </subcellularLocation>
</comment>
<reference evidence="3 4" key="1">
    <citation type="submission" date="2023-10" db="EMBL/GenBank/DDBJ databases">
        <title>Genomes of two closely related lineages of the louse Polyplax serrata with different host specificities.</title>
        <authorList>
            <person name="Martinu J."/>
            <person name="Tarabai H."/>
            <person name="Stefka J."/>
            <person name="Hypsa V."/>
        </authorList>
    </citation>
    <scope>NUCLEOTIDE SEQUENCE [LARGE SCALE GENOMIC DNA]</scope>
    <source>
        <strain evidence="3">HR10_N</strain>
    </source>
</reference>
<dbReference type="Gene3D" id="1.10.10.60">
    <property type="entry name" value="Homeodomain-like"/>
    <property type="match status" value="1"/>
</dbReference>
<comment type="caution">
    <text evidence="3">The sequence shown here is derived from an EMBL/GenBank/DDBJ whole genome shotgun (WGS) entry which is preliminary data.</text>
</comment>
<evidence type="ECO:0000256" key="1">
    <source>
        <dbReference type="ARBA" id="ARBA00004123"/>
    </source>
</evidence>
<dbReference type="SUPFAM" id="SSF46689">
    <property type="entry name" value="Homeodomain-like"/>
    <property type="match status" value="1"/>
</dbReference>
<dbReference type="InterPro" id="IPR009057">
    <property type="entry name" value="Homeodomain-like_sf"/>
</dbReference>
<name>A0AAN8S4P8_POLSC</name>
<sequence>MACYPSLVEDALIGGGTWDDEAKLLESSHGWLGASTSTLADLPGCFMRLRTPTWTQAQLKEAIQAVVTQRMRFTQAATRYGIPKGTLYDNILGKTKRMLVLEEAGLSTTEENAVLDFCCQISVSPYNRRTQKPLWSILSFVEGIRQKRDPHFRFTTLSGFRWWWAFCKKHSIVSLYFETRPDK</sequence>
<organism evidence="3 4">
    <name type="scientific">Polyplax serrata</name>
    <name type="common">Common mouse louse</name>
    <dbReference type="NCBI Taxonomy" id="468196"/>
    <lineage>
        <taxon>Eukaryota</taxon>
        <taxon>Metazoa</taxon>
        <taxon>Ecdysozoa</taxon>
        <taxon>Arthropoda</taxon>
        <taxon>Hexapoda</taxon>
        <taxon>Insecta</taxon>
        <taxon>Pterygota</taxon>
        <taxon>Neoptera</taxon>
        <taxon>Paraneoptera</taxon>
        <taxon>Psocodea</taxon>
        <taxon>Troctomorpha</taxon>
        <taxon>Phthiraptera</taxon>
        <taxon>Anoplura</taxon>
        <taxon>Polyplacidae</taxon>
        <taxon>Polyplax</taxon>
    </lineage>
</organism>